<name>A0ABR8HAD9_NOSPU</name>
<feature type="transmembrane region" description="Helical" evidence="1">
    <location>
        <begin position="21"/>
        <end position="41"/>
    </location>
</feature>
<organism evidence="2 3">
    <name type="scientific">Nostoc punctiforme FACHB-252</name>
    <dbReference type="NCBI Taxonomy" id="1357509"/>
    <lineage>
        <taxon>Bacteria</taxon>
        <taxon>Bacillati</taxon>
        <taxon>Cyanobacteriota</taxon>
        <taxon>Cyanophyceae</taxon>
        <taxon>Nostocales</taxon>
        <taxon>Nostocaceae</taxon>
        <taxon>Nostoc</taxon>
    </lineage>
</organism>
<gene>
    <name evidence="2" type="ORF">H6G94_13195</name>
</gene>
<accession>A0ABR8HAD9</accession>
<keyword evidence="1" id="KW-1133">Transmembrane helix</keyword>
<keyword evidence="1" id="KW-0812">Transmembrane</keyword>
<keyword evidence="1" id="KW-0472">Membrane</keyword>
<comment type="caution">
    <text evidence="2">The sequence shown here is derived from an EMBL/GenBank/DDBJ whole genome shotgun (WGS) entry which is preliminary data.</text>
</comment>
<feature type="transmembrane region" description="Helical" evidence="1">
    <location>
        <begin position="87"/>
        <end position="105"/>
    </location>
</feature>
<evidence type="ECO:0000313" key="2">
    <source>
        <dbReference type="EMBL" id="MBD2612222.1"/>
    </source>
</evidence>
<evidence type="ECO:0000313" key="3">
    <source>
        <dbReference type="Proteomes" id="UP000606396"/>
    </source>
</evidence>
<dbReference type="EMBL" id="JACJTC010000008">
    <property type="protein sequence ID" value="MBD2612222.1"/>
    <property type="molecule type" value="Genomic_DNA"/>
</dbReference>
<dbReference type="RefSeq" id="WP_190949787.1">
    <property type="nucleotide sequence ID" value="NZ_JACJTC010000008.1"/>
</dbReference>
<feature type="transmembrane region" description="Helical" evidence="1">
    <location>
        <begin position="117"/>
        <end position="136"/>
    </location>
</feature>
<proteinExistence type="predicted"/>
<dbReference type="Proteomes" id="UP000606396">
    <property type="component" value="Unassembled WGS sequence"/>
</dbReference>
<evidence type="ECO:0000256" key="1">
    <source>
        <dbReference type="SAM" id="Phobius"/>
    </source>
</evidence>
<sequence length="147" mass="16743">MKFFKYLPDIYREYRYVNYGLLVLAMIFLLYPLGVSIPGQVEAYLPFELPKIPSYIATNYPDLPCSSCGLTRSIVALYHFDLDAALAFNKAGILIIALAIAQFFLRFPLLFWKSSGLCWFDLIQLVACGLVVRMFLDTSMIFAQVNT</sequence>
<dbReference type="InterPro" id="IPR021215">
    <property type="entry name" value="DUF2752"/>
</dbReference>
<reference evidence="2 3" key="1">
    <citation type="journal article" date="2020" name="ISME J.">
        <title>Comparative genomics reveals insights into cyanobacterial evolution and habitat adaptation.</title>
        <authorList>
            <person name="Chen M.Y."/>
            <person name="Teng W.K."/>
            <person name="Zhao L."/>
            <person name="Hu C.X."/>
            <person name="Zhou Y.K."/>
            <person name="Han B.P."/>
            <person name="Song L.R."/>
            <person name="Shu W.S."/>
        </authorList>
    </citation>
    <scope>NUCLEOTIDE SEQUENCE [LARGE SCALE GENOMIC DNA]</scope>
    <source>
        <strain evidence="2 3">FACHB-252</strain>
    </source>
</reference>
<keyword evidence="3" id="KW-1185">Reference proteome</keyword>
<dbReference type="Pfam" id="PF10825">
    <property type="entry name" value="DUF2752"/>
    <property type="match status" value="1"/>
</dbReference>
<protein>
    <submittedName>
        <fullName evidence="2">DUF2752 domain-containing protein</fullName>
    </submittedName>
</protein>